<reference evidence="4" key="1">
    <citation type="submission" date="2022-11" db="UniProtKB">
        <authorList>
            <consortium name="WormBaseParasite"/>
        </authorList>
    </citation>
    <scope>IDENTIFICATION</scope>
</reference>
<feature type="domain" description="MATH" evidence="2">
    <location>
        <begin position="318"/>
        <end position="447"/>
    </location>
</feature>
<feature type="compositionally biased region" description="Low complexity" evidence="1">
    <location>
        <begin position="13"/>
        <end position="30"/>
    </location>
</feature>
<organism evidence="3 4">
    <name type="scientific">Setaria digitata</name>
    <dbReference type="NCBI Taxonomy" id="48799"/>
    <lineage>
        <taxon>Eukaryota</taxon>
        <taxon>Metazoa</taxon>
        <taxon>Ecdysozoa</taxon>
        <taxon>Nematoda</taxon>
        <taxon>Chromadorea</taxon>
        <taxon>Rhabditida</taxon>
        <taxon>Spirurina</taxon>
        <taxon>Spiruromorpha</taxon>
        <taxon>Filarioidea</taxon>
        <taxon>Setariidae</taxon>
        <taxon>Setaria</taxon>
    </lineage>
</organism>
<feature type="compositionally biased region" description="Low complexity" evidence="1">
    <location>
        <begin position="118"/>
        <end position="157"/>
    </location>
</feature>
<dbReference type="SUPFAM" id="SSF49599">
    <property type="entry name" value="TRAF domain-like"/>
    <property type="match status" value="1"/>
</dbReference>
<keyword evidence="3" id="KW-1185">Reference proteome</keyword>
<dbReference type="PANTHER" id="PTHR47022:SF1">
    <property type="entry name" value="BTB AND MATH DOMAIN-CONTAINING PROTEIN 36-RELATED"/>
    <property type="match status" value="1"/>
</dbReference>
<feature type="compositionally biased region" description="Low complexity" evidence="1">
    <location>
        <begin position="556"/>
        <end position="572"/>
    </location>
</feature>
<feature type="compositionally biased region" description="Polar residues" evidence="1">
    <location>
        <begin position="1655"/>
        <end position="1702"/>
    </location>
</feature>
<dbReference type="InterPro" id="IPR008974">
    <property type="entry name" value="TRAF-like"/>
</dbReference>
<name>A0A915Q892_9BILA</name>
<feature type="region of interest" description="Disordered" evidence="1">
    <location>
        <begin position="767"/>
        <end position="798"/>
    </location>
</feature>
<feature type="compositionally biased region" description="Polar residues" evidence="1">
    <location>
        <begin position="61"/>
        <end position="86"/>
    </location>
</feature>
<feature type="region of interest" description="Disordered" evidence="1">
    <location>
        <begin position="1"/>
        <end position="158"/>
    </location>
</feature>
<dbReference type="Proteomes" id="UP000887581">
    <property type="component" value="Unplaced"/>
</dbReference>
<dbReference type="Pfam" id="PF22486">
    <property type="entry name" value="MATH_2"/>
    <property type="match status" value="1"/>
</dbReference>
<feature type="compositionally biased region" description="Polar residues" evidence="1">
    <location>
        <begin position="1197"/>
        <end position="1208"/>
    </location>
</feature>
<dbReference type="Pfam" id="PF24525">
    <property type="entry name" value="TTC3"/>
    <property type="match status" value="1"/>
</dbReference>
<feature type="compositionally biased region" description="Basic and acidic residues" evidence="1">
    <location>
        <begin position="1224"/>
        <end position="1250"/>
    </location>
</feature>
<dbReference type="InterPro" id="IPR056872">
    <property type="entry name" value="TTC3/DZIP3-like_helical"/>
</dbReference>
<dbReference type="PROSITE" id="PS50144">
    <property type="entry name" value="MATH"/>
    <property type="match status" value="1"/>
</dbReference>
<feature type="compositionally biased region" description="Basic and acidic residues" evidence="1">
    <location>
        <begin position="1185"/>
        <end position="1196"/>
    </location>
</feature>
<sequence length="1841" mass="202492">MANQVTLEVTAGSSSPPSMNENNESSSASSTCDGDHAVGILPTDTLSNDATAVPSDPRRQTGPTPDSDSNGESSYSNTVDASSDTAGSVPDYRTAGGGGGGGSVQVQRSSLDRDLSDKSSTTTITTTTTTTTPPPTTTTTTTTTTTATRKTGATTPTDASTYRTKYVQSNGSGCIRTEDLSSCRRACRMGGRRDGGHLPRLTETTRVDVYDQYVTGEMDMGTTIVSRTPSSRKMNDCHEIVKTSAIAGERRGNLCSVHQSGVRKAKINVACQTDPDEETFPKITQCSRTTISQPVANKGTIASSSTDASSPTSSTSSDGTLRLMIQNFTNMADTVRGPSKKIQAVPWRIMVMPRQHVVQKKGTQKCLGFFLQCCPDAYSDSWSCQAAAELRLISQKQGVPHFTRKTNHVYTAKENDWGYSCFMTWADILDESQGYIKDDKVILEVSVKAEPPKNILTHEQFEKKIQDYMRLADIQSNRGLIDKAIEVNMSALKFCKDRDQDCKADLEAQKAKLIEMKLKQSIERIEKGPPLGKSDEENSLNQSALKQAISGAATINKQSNMNKSSSKSNSNNKSREANTERSVNVQNRTTTSPLNNKTLETRQAVESNITESRPVLQNDKNACNVQETPTEMLLNAAREMKWLSDDGKQEEGLDERQEKISKQVDMAVYNSERKEEKTDDDKIVSERLVEKPDDEKKEMLVTANYLENDVLALGVKLTEDGDILQGDARKAENQEPGGPVLRCTYDVSGRGQPWDLCQEQKEHVLECSSDEETSSSGGASSDSEAEGNNGRTAVGVPFTKKMKRSLQSGGTVVRDDCDSCIQAILEPASLNTEEASCQTDFSVLMPKADAAVVNAHTGITNPNPNRPYAQPKKQTAKKTIPNGEWRRKKPNEFKDVDSRKKQEEQSKIQADNRAEVATEMQKESITRFTSQFTNADPKTFPVFPIYHSQQIIGDDMTNPQVQPYMDDSAQPNIWSRQYIEEWLKFNIKYCWKYMKNGENPPAAGDESSLDFGAGNIPHFTDAQVQQVMAALSVIGVNCVNAKRVVDKAAEFINTLEMRSKSPFLKSCLQKLAILAGDEKVIEAIKDGRRDLDCSSLDEHHLTAPLVDDADDFSSLMSDCPDDQHDYMLNREVHRIGVFADQAVSKNPLMEVGQAEKLNEHTEKIAQRIALLESDKEALSRQLTAEKEKNKKQEQKHANTMKQVQAQLQSEKEKHDKTVQQLNQKKNELKKLEKSVKQHERDSERSRELQEKNEYLVREMQEIRQKHAEELRKLQRELQSSQDTRKNMAEEIRGRDTEISELKNQLNERSVALKRSENVLCSERKTFQSNVAFLTERAKKAEVSLLEHKLETGVAVLERAHKDAGQRVKDLETEVKKARNPVAAEELKGAVSEWRAKREEVASLIATAKAEFAAQIEQIKAGKTIAQLPKISVPKPPPAPKFKLGQFAPQISPAGPEKIATPAVPAVGVIGNRNATAGVVINSLTPSNVAPGSPMQTLSKAPAPPSSSPMKSPTGTTTSITPIGVRPTSHTGSVIEYASGHTTAVSSSASATQASTSTSSSSGISLPTAWGSSWDAPLAMNSINELLNPSRSFGPIGTDYGMSTGGSSAQLSHPPPGIPNTNSHFTSQSNGWSNGGGNEWLNTLSSGTSNSSIISNQPGHYNHMQHQGSGYQSQQWPSWTGYHTPSSNNSDVTTGLVENSRSSSPRRDTFLDTLRSHFPHISPENLKEYTNEYMMRNNLPSFKTLPLRELISYIAIASAKAQMWSKSSNMPPMMHQPPPNVIPNSVGMNLSGVDPYQTPSARIQSQQPNVHPHNLMQQQSHDEIKHLKTYFTLPAVDRFVYC</sequence>
<feature type="compositionally biased region" description="Basic and acidic residues" evidence="1">
    <location>
        <begin position="1282"/>
        <end position="1295"/>
    </location>
</feature>
<dbReference type="SMART" id="SM00061">
    <property type="entry name" value="MATH"/>
    <property type="match status" value="1"/>
</dbReference>
<feature type="region of interest" description="Disordered" evidence="1">
    <location>
        <begin position="553"/>
        <end position="602"/>
    </location>
</feature>
<feature type="compositionally biased region" description="Basic and acidic residues" evidence="1">
    <location>
        <begin position="890"/>
        <end position="912"/>
    </location>
</feature>
<dbReference type="InterPro" id="IPR002083">
    <property type="entry name" value="MATH/TRAF_dom"/>
</dbReference>
<accession>A0A915Q892</accession>
<proteinExistence type="predicted"/>
<feature type="region of interest" description="Disordered" evidence="1">
    <location>
        <begin position="858"/>
        <end position="912"/>
    </location>
</feature>
<dbReference type="WBParaSite" id="sdigi.contig94.g4180.t1">
    <property type="protein sequence ID" value="sdigi.contig94.g4180.t1"/>
    <property type="gene ID" value="sdigi.contig94.g4180"/>
</dbReference>
<feature type="region of interest" description="Disordered" evidence="1">
    <location>
        <begin position="1623"/>
        <end position="1706"/>
    </location>
</feature>
<evidence type="ECO:0000313" key="4">
    <source>
        <dbReference type="WBParaSite" id="sdigi.contig94.g4180.t1"/>
    </source>
</evidence>
<evidence type="ECO:0000259" key="2">
    <source>
        <dbReference type="PROSITE" id="PS50144"/>
    </source>
</evidence>
<evidence type="ECO:0000313" key="3">
    <source>
        <dbReference type="Proteomes" id="UP000887581"/>
    </source>
</evidence>
<feature type="region of interest" description="Disordered" evidence="1">
    <location>
        <begin position="1487"/>
        <end position="1529"/>
    </location>
</feature>
<evidence type="ECO:0000256" key="1">
    <source>
        <dbReference type="SAM" id="MobiDB-lite"/>
    </source>
</evidence>
<feature type="compositionally biased region" description="Low complexity" evidence="1">
    <location>
        <begin position="1640"/>
        <end position="1654"/>
    </location>
</feature>
<feature type="region of interest" description="Disordered" evidence="1">
    <location>
        <begin position="1275"/>
        <end position="1295"/>
    </location>
</feature>
<feature type="compositionally biased region" description="Polar residues" evidence="1">
    <location>
        <begin position="580"/>
        <end position="598"/>
    </location>
</feature>
<feature type="region of interest" description="Disordered" evidence="1">
    <location>
        <begin position="1185"/>
        <end position="1250"/>
    </location>
</feature>
<feature type="region of interest" description="Disordered" evidence="1">
    <location>
        <begin position="300"/>
        <end position="319"/>
    </location>
</feature>
<protein>
    <submittedName>
        <fullName evidence="4">MATH domain-containing protein</fullName>
    </submittedName>
</protein>
<feature type="compositionally biased region" description="Low complexity" evidence="1">
    <location>
        <begin position="1507"/>
        <end position="1523"/>
    </location>
</feature>
<dbReference type="PANTHER" id="PTHR47022">
    <property type="entry name" value="BTB AND MATH DOMAIN-CONTAINING PROTEIN 36-RELATED"/>
    <property type="match status" value="1"/>
</dbReference>
<dbReference type="Gene3D" id="2.60.210.10">
    <property type="entry name" value="Apoptosis, Tumor Necrosis Factor Receptor Associated Protein 2, Chain A"/>
    <property type="match status" value="1"/>
</dbReference>